<dbReference type="Pfam" id="PF01479">
    <property type="entry name" value="S4"/>
    <property type="match status" value="1"/>
</dbReference>
<dbReference type="GO" id="GO:0042274">
    <property type="term" value="P:ribosomal small subunit biogenesis"/>
    <property type="evidence" value="ECO:0007669"/>
    <property type="project" value="TreeGrafter"/>
</dbReference>
<dbReference type="NCBIfam" id="TIGR01017">
    <property type="entry name" value="rpsD_bact"/>
    <property type="match status" value="1"/>
</dbReference>
<gene>
    <name evidence="7" type="primary">rpsD</name>
    <name evidence="11" type="ORF">US91_C0010G0024</name>
</gene>
<dbReference type="InterPro" id="IPR001912">
    <property type="entry name" value="Ribosomal_uS4_N"/>
</dbReference>
<evidence type="ECO:0000256" key="7">
    <source>
        <dbReference type="HAMAP-Rule" id="MF_01306"/>
    </source>
</evidence>
<dbReference type="Gene3D" id="1.10.1050.10">
    <property type="entry name" value="Ribosomal Protein S4 Delta 41, Chain A, domain 1"/>
    <property type="match status" value="1"/>
</dbReference>
<comment type="caution">
    <text evidence="11">The sequence shown here is derived from an EMBL/GenBank/DDBJ whole genome shotgun (WGS) entry which is preliminary data.</text>
</comment>
<evidence type="ECO:0000256" key="4">
    <source>
        <dbReference type="ARBA" id="ARBA00022980"/>
    </source>
</evidence>
<dbReference type="AlphaFoldDB" id="A0A0G0JQ91"/>
<dbReference type="SMART" id="SM01390">
    <property type="entry name" value="Ribosomal_S4"/>
    <property type="match status" value="1"/>
</dbReference>
<sequence>MAKDLNSKCKKCRRVGEKLLLKGERCDSAKCAMVKRNFPPGFHGPKGRQRSTSYGLQLTEKQKARIQYNLMEKQFRLTFEKAQKKSGDAGENFLQSLEMRLDNVVYRAGFASSRSEARQLVSHGHFTINDKNVKIPSFVVRPGDTLKVKTIKANSKMHKTKLEAIIKKKNIPGWMNFEKDKNSVKVLHKPSMDMINPNFQIQQIIEYYSK</sequence>
<comment type="similarity">
    <text evidence="1 7 8">Belongs to the universal ribosomal protein uS4 family.</text>
</comment>
<dbReference type="PATRIC" id="fig|1618638.3.peg.1085"/>
<keyword evidence="5 7" id="KW-0687">Ribonucleoprotein</keyword>
<dbReference type="EMBL" id="LBUU01000010">
    <property type="protein sequence ID" value="KKQ69728.1"/>
    <property type="molecule type" value="Genomic_DNA"/>
</dbReference>
<evidence type="ECO:0000259" key="10">
    <source>
        <dbReference type="SMART" id="SM01390"/>
    </source>
</evidence>
<proteinExistence type="inferred from homology"/>
<evidence type="ECO:0000256" key="2">
    <source>
        <dbReference type="ARBA" id="ARBA00022730"/>
    </source>
</evidence>
<evidence type="ECO:0000259" key="9">
    <source>
        <dbReference type="SMART" id="SM00363"/>
    </source>
</evidence>
<dbReference type="SUPFAM" id="SSF55174">
    <property type="entry name" value="Alpha-L RNA-binding motif"/>
    <property type="match status" value="1"/>
</dbReference>
<keyword evidence="4 7" id="KW-0689">Ribosomal protein</keyword>
<evidence type="ECO:0000256" key="3">
    <source>
        <dbReference type="ARBA" id="ARBA00022884"/>
    </source>
</evidence>
<dbReference type="PROSITE" id="PS00632">
    <property type="entry name" value="RIBOSOMAL_S4"/>
    <property type="match status" value="1"/>
</dbReference>
<name>A0A0G0JQ91_9BACT</name>
<organism evidence="11 12">
    <name type="scientific">Candidatus Falkowbacteria bacterium GW2011_GWE1_38_31</name>
    <dbReference type="NCBI Taxonomy" id="1618638"/>
    <lineage>
        <taxon>Bacteria</taxon>
        <taxon>Candidatus Falkowiibacteriota</taxon>
    </lineage>
</organism>
<dbReference type="GO" id="GO:0019843">
    <property type="term" value="F:rRNA binding"/>
    <property type="evidence" value="ECO:0007669"/>
    <property type="project" value="UniProtKB-UniRule"/>
</dbReference>
<dbReference type="InterPro" id="IPR018079">
    <property type="entry name" value="Ribosomal_uS4_CS"/>
</dbReference>
<dbReference type="Pfam" id="PF00163">
    <property type="entry name" value="Ribosomal_S4"/>
    <property type="match status" value="1"/>
</dbReference>
<evidence type="ECO:0000256" key="5">
    <source>
        <dbReference type="ARBA" id="ARBA00023274"/>
    </source>
</evidence>
<dbReference type="CDD" id="cd00165">
    <property type="entry name" value="S4"/>
    <property type="match status" value="1"/>
</dbReference>
<feature type="domain" description="RNA-binding S4" evidence="9">
    <location>
        <begin position="99"/>
        <end position="166"/>
    </location>
</feature>
<protein>
    <recommendedName>
        <fullName evidence="6 7">Small ribosomal subunit protein uS4</fullName>
    </recommendedName>
</protein>
<accession>A0A0G0JQ91</accession>
<evidence type="ECO:0000313" key="12">
    <source>
        <dbReference type="Proteomes" id="UP000034022"/>
    </source>
</evidence>
<dbReference type="InterPro" id="IPR036986">
    <property type="entry name" value="S4_RNA-bd_sf"/>
</dbReference>
<comment type="function">
    <text evidence="7">With S5 and S12 plays an important role in translational accuracy.</text>
</comment>
<comment type="function">
    <text evidence="7">One of the primary rRNA binding proteins, it binds directly to 16S rRNA where it nucleates assembly of the body of the 30S subunit.</text>
</comment>
<dbReference type="Gene3D" id="3.10.290.10">
    <property type="entry name" value="RNA-binding S4 domain"/>
    <property type="match status" value="1"/>
</dbReference>
<evidence type="ECO:0000313" key="11">
    <source>
        <dbReference type="EMBL" id="KKQ69728.1"/>
    </source>
</evidence>
<dbReference type="GO" id="GO:0015935">
    <property type="term" value="C:small ribosomal subunit"/>
    <property type="evidence" value="ECO:0007669"/>
    <property type="project" value="InterPro"/>
</dbReference>
<dbReference type="InterPro" id="IPR005709">
    <property type="entry name" value="Ribosomal_uS4_bac-type"/>
</dbReference>
<dbReference type="PANTHER" id="PTHR11831">
    <property type="entry name" value="30S 40S RIBOSOMAL PROTEIN"/>
    <property type="match status" value="1"/>
</dbReference>
<dbReference type="NCBIfam" id="NF003717">
    <property type="entry name" value="PRK05327.1"/>
    <property type="match status" value="1"/>
</dbReference>
<dbReference type="GO" id="GO:0003735">
    <property type="term" value="F:structural constituent of ribosome"/>
    <property type="evidence" value="ECO:0007669"/>
    <property type="project" value="InterPro"/>
</dbReference>
<dbReference type="SMART" id="SM00363">
    <property type="entry name" value="S4"/>
    <property type="match status" value="1"/>
</dbReference>
<feature type="domain" description="Small ribosomal subunit protein uS4 N-terminal" evidence="10">
    <location>
        <begin position="3"/>
        <end position="98"/>
    </location>
</feature>
<dbReference type="GO" id="GO:0006412">
    <property type="term" value="P:translation"/>
    <property type="evidence" value="ECO:0007669"/>
    <property type="project" value="UniProtKB-UniRule"/>
</dbReference>
<reference evidence="11 12" key="1">
    <citation type="journal article" date="2015" name="Nature">
        <title>rRNA introns, odd ribosomes, and small enigmatic genomes across a large radiation of phyla.</title>
        <authorList>
            <person name="Brown C.T."/>
            <person name="Hug L.A."/>
            <person name="Thomas B.C."/>
            <person name="Sharon I."/>
            <person name="Castelle C.J."/>
            <person name="Singh A."/>
            <person name="Wilkins M.J."/>
            <person name="Williams K.H."/>
            <person name="Banfield J.F."/>
        </authorList>
    </citation>
    <scope>NUCLEOTIDE SEQUENCE [LARGE SCALE GENOMIC DNA]</scope>
</reference>
<evidence type="ECO:0000256" key="6">
    <source>
        <dbReference type="ARBA" id="ARBA00035254"/>
    </source>
</evidence>
<dbReference type="Proteomes" id="UP000034022">
    <property type="component" value="Unassembled WGS sequence"/>
</dbReference>
<comment type="subunit">
    <text evidence="7">Part of the 30S ribosomal subunit. Contacts protein S5. The interaction surface between S4 and S5 is involved in control of translational fidelity.</text>
</comment>
<dbReference type="InterPro" id="IPR022801">
    <property type="entry name" value="Ribosomal_uS4"/>
</dbReference>
<dbReference type="InterPro" id="IPR002942">
    <property type="entry name" value="S4_RNA-bd"/>
</dbReference>
<keyword evidence="2 7" id="KW-0699">rRNA-binding</keyword>
<dbReference type="FunFam" id="3.10.290.10:FF:000001">
    <property type="entry name" value="30S ribosomal protein S4"/>
    <property type="match status" value="1"/>
</dbReference>
<dbReference type="HAMAP" id="MF_01306_B">
    <property type="entry name" value="Ribosomal_uS4_B"/>
    <property type="match status" value="1"/>
</dbReference>
<keyword evidence="3 7" id="KW-0694">RNA-binding</keyword>
<dbReference type="PROSITE" id="PS50889">
    <property type="entry name" value="S4"/>
    <property type="match status" value="1"/>
</dbReference>
<dbReference type="PANTHER" id="PTHR11831:SF4">
    <property type="entry name" value="SMALL RIBOSOMAL SUBUNIT PROTEIN US4M"/>
    <property type="match status" value="1"/>
</dbReference>
<evidence type="ECO:0000256" key="8">
    <source>
        <dbReference type="RuleBase" id="RU003699"/>
    </source>
</evidence>
<evidence type="ECO:0000256" key="1">
    <source>
        <dbReference type="ARBA" id="ARBA00007465"/>
    </source>
</evidence>